<dbReference type="SMART" id="SM00849">
    <property type="entry name" value="Lactamase_B"/>
    <property type="match status" value="1"/>
</dbReference>
<evidence type="ECO:0000313" key="8">
    <source>
        <dbReference type="Proteomes" id="UP000613580"/>
    </source>
</evidence>
<dbReference type="CDD" id="cd07730">
    <property type="entry name" value="metallo-hydrolase-like_MBL-fold"/>
    <property type="match status" value="1"/>
</dbReference>
<dbReference type="AlphaFoldDB" id="A0A8H6TAQ3"/>
<sequence length="386" mass="41636">MRSILCLLPATLALVPLVSASFQQFGIPASRSTVSVKRILVGNLTVHDGILPGLFSPNLPGVDSLPLPMYAFLLEHGAQKVMFDLGMRKDVSGLTPAARELFTAGEFVEGIKMDVVAQLEAGGVSVKDIETVIWSHAHFDHTGDMTKFPNSTNLVIGPETNMTIYPADPSSYVQASDFAGRNVTKVDFAKSNLTFSGLKAVDYFGDGSFYLMDTPGHFPGHLTGLARVTPTSFILLGGDSFHHDGQMRPRPALQAAFPCPAHIRESASHTISTDYFWSPDTRPGSFDVRSRASPLLAISDIPGSFYSDPVQAGVSVDKLAAFDADEDFLVLIAHDIDALGTLPYFPEALDGWKAAGVKEGLLWHFLEVGSESFVFRPNVSESNSAE</sequence>
<dbReference type="InterPro" id="IPR036866">
    <property type="entry name" value="RibonucZ/Hydroxyglut_hydro"/>
</dbReference>
<dbReference type="Pfam" id="PF00753">
    <property type="entry name" value="Lactamase_B"/>
    <property type="match status" value="1"/>
</dbReference>
<dbReference type="Proteomes" id="UP000613580">
    <property type="component" value="Unassembled WGS sequence"/>
</dbReference>
<organism evidence="7 8">
    <name type="scientific">Mycena chlorophos</name>
    <name type="common">Agaric fungus</name>
    <name type="synonym">Agaricus chlorophos</name>
    <dbReference type="NCBI Taxonomy" id="658473"/>
    <lineage>
        <taxon>Eukaryota</taxon>
        <taxon>Fungi</taxon>
        <taxon>Dikarya</taxon>
        <taxon>Basidiomycota</taxon>
        <taxon>Agaricomycotina</taxon>
        <taxon>Agaricomycetes</taxon>
        <taxon>Agaricomycetidae</taxon>
        <taxon>Agaricales</taxon>
        <taxon>Marasmiineae</taxon>
        <taxon>Mycenaceae</taxon>
        <taxon>Mycena</taxon>
    </lineage>
</organism>
<evidence type="ECO:0000313" key="7">
    <source>
        <dbReference type="EMBL" id="KAF7314040.1"/>
    </source>
</evidence>
<dbReference type="OrthoDB" id="10250730at2759"/>
<keyword evidence="5" id="KW-0732">Signal</keyword>
<evidence type="ECO:0000259" key="6">
    <source>
        <dbReference type="SMART" id="SM00849"/>
    </source>
</evidence>
<dbReference type="InterPro" id="IPR001279">
    <property type="entry name" value="Metallo-B-lactamas"/>
</dbReference>
<keyword evidence="3" id="KW-0378">Hydrolase</keyword>
<comment type="similarity">
    <text evidence="1">Belongs to the metallo-beta-lactamase superfamily.</text>
</comment>
<evidence type="ECO:0000256" key="2">
    <source>
        <dbReference type="ARBA" id="ARBA00022723"/>
    </source>
</evidence>
<evidence type="ECO:0000256" key="5">
    <source>
        <dbReference type="SAM" id="SignalP"/>
    </source>
</evidence>
<feature type="signal peptide" evidence="5">
    <location>
        <begin position="1"/>
        <end position="20"/>
    </location>
</feature>
<feature type="domain" description="Metallo-beta-lactamase" evidence="6">
    <location>
        <begin position="68"/>
        <end position="262"/>
    </location>
</feature>
<dbReference type="GO" id="GO:0016787">
    <property type="term" value="F:hydrolase activity"/>
    <property type="evidence" value="ECO:0007669"/>
    <property type="project" value="UniProtKB-KW"/>
</dbReference>
<evidence type="ECO:0000256" key="3">
    <source>
        <dbReference type="ARBA" id="ARBA00022801"/>
    </source>
</evidence>
<dbReference type="PANTHER" id="PTHR42978:SF5">
    <property type="entry name" value="METALLO-BETA-LACTAMASE DOMAIN-CONTAINING PROTEIN"/>
    <property type="match status" value="1"/>
</dbReference>
<evidence type="ECO:0000256" key="4">
    <source>
        <dbReference type="ARBA" id="ARBA00022833"/>
    </source>
</evidence>
<dbReference type="SUPFAM" id="SSF56281">
    <property type="entry name" value="Metallo-hydrolase/oxidoreductase"/>
    <property type="match status" value="1"/>
</dbReference>
<evidence type="ECO:0000256" key="1">
    <source>
        <dbReference type="ARBA" id="ARBA00007749"/>
    </source>
</evidence>
<dbReference type="GO" id="GO:0046872">
    <property type="term" value="F:metal ion binding"/>
    <property type="evidence" value="ECO:0007669"/>
    <property type="project" value="UniProtKB-KW"/>
</dbReference>
<dbReference type="PANTHER" id="PTHR42978">
    <property type="entry name" value="QUORUM-QUENCHING LACTONASE YTNP-RELATED-RELATED"/>
    <property type="match status" value="1"/>
</dbReference>
<proteinExistence type="inferred from homology"/>
<dbReference type="EMBL" id="JACAZE010000006">
    <property type="protein sequence ID" value="KAF7314040.1"/>
    <property type="molecule type" value="Genomic_DNA"/>
</dbReference>
<dbReference type="Gene3D" id="3.60.15.10">
    <property type="entry name" value="Ribonuclease Z/Hydroxyacylglutathione hydrolase-like"/>
    <property type="match status" value="1"/>
</dbReference>
<dbReference type="InterPro" id="IPR051013">
    <property type="entry name" value="MBL_superfamily_lactonases"/>
</dbReference>
<keyword evidence="4" id="KW-0862">Zinc</keyword>
<name>A0A8H6TAQ3_MYCCL</name>
<gene>
    <name evidence="7" type="ORF">HMN09_00562600</name>
</gene>
<accession>A0A8H6TAQ3</accession>
<comment type="caution">
    <text evidence="7">The sequence shown here is derived from an EMBL/GenBank/DDBJ whole genome shotgun (WGS) entry which is preliminary data.</text>
</comment>
<keyword evidence="2" id="KW-0479">Metal-binding</keyword>
<feature type="chain" id="PRO_5034535027" evidence="5">
    <location>
        <begin position="21"/>
        <end position="386"/>
    </location>
</feature>
<keyword evidence="8" id="KW-1185">Reference proteome</keyword>
<reference evidence="7" key="1">
    <citation type="submission" date="2020-05" db="EMBL/GenBank/DDBJ databases">
        <title>Mycena genomes resolve the evolution of fungal bioluminescence.</title>
        <authorList>
            <person name="Tsai I.J."/>
        </authorList>
    </citation>
    <scope>NUCLEOTIDE SEQUENCE</scope>
    <source>
        <strain evidence="7">110903Hualien_Pintung</strain>
    </source>
</reference>
<protein>
    <submittedName>
        <fullName evidence="7">Metallo-beta-lactamase superfamily protein</fullName>
    </submittedName>
</protein>